<dbReference type="EMBL" id="BAAAET010000002">
    <property type="protein sequence ID" value="GAA0691931.1"/>
    <property type="molecule type" value="Genomic_DNA"/>
</dbReference>
<evidence type="ECO:0000256" key="1">
    <source>
        <dbReference type="SAM" id="Coils"/>
    </source>
</evidence>
<accession>A0ABN1I6E9</accession>
<dbReference type="InterPro" id="IPR048156">
    <property type="entry name" value="PA2817-like"/>
</dbReference>
<dbReference type="NCBIfam" id="NF041512">
    <property type="entry name" value="PA2817_fam"/>
    <property type="match status" value="1"/>
</dbReference>
<sequence length="136" mass="15725">MTDSHAFHLNLLKIAYNNLLQQDAFKGEDADPVNLEFLDQFSELVEGYETHQPDAFDAGQDLMVRLVRTYPQYVHLVARDLFWLFGGECLHFMSDEEINQFQQLDEALAEAEAQQSEIDYLQLRQAVFEPGSDTKH</sequence>
<organism evidence="2 3">
    <name type="scientific">Marinobacterium maritimum</name>
    <dbReference type="NCBI Taxonomy" id="500162"/>
    <lineage>
        <taxon>Bacteria</taxon>
        <taxon>Pseudomonadati</taxon>
        <taxon>Pseudomonadota</taxon>
        <taxon>Gammaproteobacteria</taxon>
        <taxon>Oceanospirillales</taxon>
        <taxon>Oceanospirillaceae</taxon>
        <taxon>Marinobacterium</taxon>
    </lineage>
</organism>
<proteinExistence type="predicted"/>
<keyword evidence="1" id="KW-0175">Coiled coil</keyword>
<keyword evidence="3" id="KW-1185">Reference proteome</keyword>
<evidence type="ECO:0000313" key="2">
    <source>
        <dbReference type="EMBL" id="GAA0691931.1"/>
    </source>
</evidence>
<dbReference type="Proteomes" id="UP001499915">
    <property type="component" value="Unassembled WGS sequence"/>
</dbReference>
<protein>
    <recommendedName>
        <fullName evidence="4">Dehydrogenase</fullName>
    </recommendedName>
</protein>
<feature type="coiled-coil region" evidence="1">
    <location>
        <begin position="94"/>
        <end position="124"/>
    </location>
</feature>
<comment type="caution">
    <text evidence="2">The sequence shown here is derived from an EMBL/GenBank/DDBJ whole genome shotgun (WGS) entry which is preliminary data.</text>
</comment>
<evidence type="ECO:0008006" key="4">
    <source>
        <dbReference type="Google" id="ProtNLM"/>
    </source>
</evidence>
<gene>
    <name evidence="2" type="ORF">GCM10009104_18680</name>
</gene>
<evidence type="ECO:0000313" key="3">
    <source>
        <dbReference type="Proteomes" id="UP001499915"/>
    </source>
</evidence>
<name>A0ABN1I6E9_9GAMM</name>
<reference evidence="2 3" key="1">
    <citation type="journal article" date="2019" name="Int. J. Syst. Evol. Microbiol.">
        <title>The Global Catalogue of Microorganisms (GCM) 10K type strain sequencing project: providing services to taxonomists for standard genome sequencing and annotation.</title>
        <authorList>
            <consortium name="The Broad Institute Genomics Platform"/>
            <consortium name="The Broad Institute Genome Sequencing Center for Infectious Disease"/>
            <person name="Wu L."/>
            <person name="Ma J."/>
        </authorList>
    </citation>
    <scope>NUCLEOTIDE SEQUENCE [LARGE SCALE GENOMIC DNA]</scope>
    <source>
        <strain evidence="2 3">JCM 15134</strain>
    </source>
</reference>